<evidence type="ECO:0000313" key="1">
    <source>
        <dbReference type="EMBL" id="MDF3835093.1"/>
    </source>
</evidence>
<evidence type="ECO:0000313" key="2">
    <source>
        <dbReference type="Proteomes" id="UP001216674"/>
    </source>
</evidence>
<proteinExistence type="predicted"/>
<name>A0ABT6ARS7_9BURK</name>
<reference evidence="1 2" key="1">
    <citation type="submission" date="2023-03" db="EMBL/GenBank/DDBJ databases">
        <title>Draft assemblies of triclosan tolerant bacteria isolated from returned activated sludge.</title>
        <authorList>
            <person name="Van Hamelsveld S."/>
        </authorList>
    </citation>
    <scope>NUCLEOTIDE SEQUENCE [LARGE SCALE GENOMIC DNA]</scope>
    <source>
        <strain evidence="1 2">GW210010_S58</strain>
    </source>
</reference>
<sequence length="239" mass="26116">AAELLHSSGAFAELEVLGVSKHQYPGGQGIRLQAVAGYRGGDPDGWHYEAGGLYSRFPGSRLPGASGYNVTIDPELEEVVDVRPIPGDVSPDTAELFGRISYRGLSLRYFHTVSENFYGIGSKTVCAGMDDLVSSLECYEGGLKNSRGSGYFELGYLHRLSKVSAIEVRIGHQRVRNFHDFDTNSFSIEYRHSWKGFEFSAAAVGARARNRQAYLVDVGGGKTRDPGKLTLLLGVSRKF</sequence>
<organism evidence="1 2">
    <name type="scientific">Cupriavidus basilensis</name>
    <dbReference type="NCBI Taxonomy" id="68895"/>
    <lineage>
        <taxon>Bacteria</taxon>
        <taxon>Pseudomonadati</taxon>
        <taxon>Pseudomonadota</taxon>
        <taxon>Betaproteobacteria</taxon>
        <taxon>Burkholderiales</taxon>
        <taxon>Burkholderiaceae</taxon>
        <taxon>Cupriavidus</taxon>
    </lineage>
</organism>
<accession>A0ABT6ARS7</accession>
<protein>
    <recommendedName>
        <fullName evidence="3">Porin</fullName>
    </recommendedName>
</protein>
<dbReference type="Proteomes" id="UP001216674">
    <property type="component" value="Unassembled WGS sequence"/>
</dbReference>
<keyword evidence="2" id="KW-1185">Reference proteome</keyword>
<dbReference type="RefSeq" id="WP_276265978.1">
    <property type="nucleotide sequence ID" value="NZ_JARJLM010000325.1"/>
</dbReference>
<gene>
    <name evidence="1" type="ORF">P3W85_19320</name>
</gene>
<feature type="non-terminal residue" evidence="1">
    <location>
        <position position="1"/>
    </location>
</feature>
<evidence type="ECO:0008006" key="3">
    <source>
        <dbReference type="Google" id="ProtNLM"/>
    </source>
</evidence>
<dbReference type="EMBL" id="JARJLM010000325">
    <property type="protein sequence ID" value="MDF3835093.1"/>
    <property type="molecule type" value="Genomic_DNA"/>
</dbReference>
<comment type="caution">
    <text evidence="1">The sequence shown here is derived from an EMBL/GenBank/DDBJ whole genome shotgun (WGS) entry which is preliminary data.</text>
</comment>